<evidence type="ECO:0000256" key="3">
    <source>
        <dbReference type="ARBA" id="ARBA00022801"/>
    </source>
</evidence>
<organism evidence="7 8">
    <name type="scientific">Pullulanibacillus camelliae</name>
    <dbReference type="NCBI Taxonomy" id="1707096"/>
    <lineage>
        <taxon>Bacteria</taxon>
        <taxon>Bacillati</taxon>
        <taxon>Bacillota</taxon>
        <taxon>Bacilli</taxon>
        <taxon>Bacillales</taxon>
        <taxon>Sporolactobacillaceae</taxon>
        <taxon>Pullulanibacillus</taxon>
    </lineage>
</organism>
<feature type="domain" description="Amidohydrolase-related" evidence="5">
    <location>
        <begin position="77"/>
        <end position="359"/>
    </location>
</feature>
<dbReference type="SUPFAM" id="SSF51556">
    <property type="entry name" value="Metallo-dependent hydrolases"/>
    <property type="match status" value="1"/>
</dbReference>
<reference evidence="7" key="2">
    <citation type="submission" date="2020-09" db="EMBL/GenBank/DDBJ databases">
        <authorList>
            <person name="Sun Q."/>
            <person name="Zhou Y."/>
        </authorList>
    </citation>
    <scope>NUCLEOTIDE SEQUENCE</scope>
    <source>
        <strain evidence="7">CGMCC 1.15371</strain>
    </source>
</reference>
<dbReference type="EMBL" id="BMIR01000004">
    <property type="protein sequence ID" value="GGE35618.1"/>
    <property type="molecule type" value="Genomic_DNA"/>
</dbReference>
<dbReference type="PANTHER" id="PTHR11113:SF6">
    <property type="entry name" value="ADENINE DEAMINASE YERA-RELATED"/>
    <property type="match status" value="1"/>
</dbReference>
<dbReference type="InterPro" id="IPR026912">
    <property type="entry name" value="Adenine_deam_C"/>
</dbReference>
<dbReference type="SUPFAM" id="SSF51338">
    <property type="entry name" value="Composite domain of metallo-dependent hydrolases"/>
    <property type="match status" value="1"/>
</dbReference>
<comment type="catalytic activity">
    <reaction evidence="4">
        <text>adenine + H2O + H(+) = hypoxanthine + NH4(+)</text>
        <dbReference type="Rhea" id="RHEA:23688"/>
        <dbReference type="ChEBI" id="CHEBI:15377"/>
        <dbReference type="ChEBI" id="CHEBI:15378"/>
        <dbReference type="ChEBI" id="CHEBI:16708"/>
        <dbReference type="ChEBI" id="CHEBI:17368"/>
        <dbReference type="ChEBI" id="CHEBI:28938"/>
        <dbReference type="EC" id="3.5.4.2"/>
    </reaction>
</comment>
<dbReference type="InterPro" id="IPR011059">
    <property type="entry name" value="Metal-dep_hydrolase_composite"/>
</dbReference>
<name>A0A8J2VNY8_9BACL</name>
<protein>
    <recommendedName>
        <fullName evidence="2">adenine deaminase</fullName>
        <ecNumber evidence="2">3.5.4.2</ecNumber>
    </recommendedName>
</protein>
<evidence type="ECO:0000259" key="6">
    <source>
        <dbReference type="Pfam" id="PF13382"/>
    </source>
</evidence>
<keyword evidence="3" id="KW-0378">Hydrolase</keyword>
<accession>A0A8J2VNY8</accession>
<proteinExistence type="inferred from homology"/>
<keyword evidence="8" id="KW-1185">Reference proteome</keyword>
<dbReference type="Gene3D" id="3.20.20.140">
    <property type="entry name" value="Metal-dependent hydrolases"/>
    <property type="match status" value="1"/>
</dbReference>
<dbReference type="AlphaFoldDB" id="A0A8J2VNY8"/>
<dbReference type="InterPro" id="IPR006680">
    <property type="entry name" value="Amidohydro-rel"/>
</dbReference>
<evidence type="ECO:0000256" key="2">
    <source>
        <dbReference type="ARBA" id="ARBA00012782"/>
    </source>
</evidence>
<dbReference type="Pfam" id="PF01979">
    <property type="entry name" value="Amidohydro_1"/>
    <property type="match status" value="1"/>
</dbReference>
<dbReference type="PANTHER" id="PTHR11113">
    <property type="entry name" value="N-ACETYLGLUCOSAMINE-6-PHOSPHATE DEACETYLASE"/>
    <property type="match status" value="1"/>
</dbReference>
<evidence type="ECO:0000313" key="7">
    <source>
        <dbReference type="EMBL" id="GGE35618.1"/>
    </source>
</evidence>
<dbReference type="EC" id="3.5.4.2" evidence="2"/>
<sequence>MAFYQPWSKSQLREQAAVAKGHRQPTKVLSKGIILNAHTKRWEQGNIWIYQDRIIYVGDRLPRDLDQVELIDCSGDYLVPGYIEPHAHPFQLYNPSTLAAFGATGGTTTFVSDNLIFYMLLSDEHSFDIIERLNETPTSFFWWCRYDAQTKLQASPYSEDRIRRWLEHPNVIQGGELTSWPQVLHGDDQLLEWMQMTKRHGKRIEGHLPGASERTLIQMQLLGVDCDHEAMTAEEAWTRLNIGMTTSLRYSSIRPDLPVILKGLLEKGVENYHPLYMTTDGSTPYFYQQGLMDRTIEIALEQGVPAIEAYLMASHNIAIHYGLQHLVGSIAPGRIAHINILESKENPKPVSVLAKGEWVKKQHHTYYPASPIDFKKELGALAIGWELTEEMLTPKTTIGIDMTNAVITQPLELETLPAEDQLPEDLAYLTLIDVQGKWKVSTFVKGFAKMDGFASSFSSTGDLLLIGRKKASIVEAFRRLKEIKGGIVLVEEASCQAELKLPIRGWLSEQPMEVLAEEEQHFTTYLREKGYVFADPIYSLLFFSSTHLPYIRITQLGLVDVMRNRVIHPVEQLTVS</sequence>
<feature type="domain" description="Adenine deaminase C-terminal" evidence="6">
    <location>
        <begin position="418"/>
        <end position="563"/>
    </location>
</feature>
<dbReference type="Gene3D" id="2.30.40.10">
    <property type="entry name" value="Urease, subunit C, domain 1"/>
    <property type="match status" value="1"/>
</dbReference>
<dbReference type="InterPro" id="IPR032466">
    <property type="entry name" value="Metal_Hydrolase"/>
</dbReference>
<evidence type="ECO:0000256" key="1">
    <source>
        <dbReference type="ARBA" id="ARBA00006773"/>
    </source>
</evidence>
<gene>
    <name evidence="7" type="ORF">GCM10011391_12950</name>
</gene>
<comment type="similarity">
    <text evidence="1">Belongs to the metallo-dependent hydrolases superfamily. Adenine deaminase family.</text>
</comment>
<evidence type="ECO:0000259" key="5">
    <source>
        <dbReference type="Pfam" id="PF01979"/>
    </source>
</evidence>
<evidence type="ECO:0000256" key="4">
    <source>
        <dbReference type="ARBA" id="ARBA00047720"/>
    </source>
</evidence>
<dbReference type="GO" id="GO:0000034">
    <property type="term" value="F:adenine deaminase activity"/>
    <property type="evidence" value="ECO:0007669"/>
    <property type="project" value="UniProtKB-EC"/>
</dbReference>
<dbReference type="Proteomes" id="UP000628775">
    <property type="component" value="Unassembled WGS sequence"/>
</dbReference>
<evidence type="ECO:0000313" key="8">
    <source>
        <dbReference type="Proteomes" id="UP000628775"/>
    </source>
</evidence>
<reference evidence="7" key="1">
    <citation type="journal article" date="2014" name="Int. J. Syst. Evol. Microbiol.">
        <title>Complete genome sequence of Corynebacterium casei LMG S-19264T (=DSM 44701T), isolated from a smear-ripened cheese.</title>
        <authorList>
            <consortium name="US DOE Joint Genome Institute (JGI-PGF)"/>
            <person name="Walter F."/>
            <person name="Albersmeier A."/>
            <person name="Kalinowski J."/>
            <person name="Ruckert C."/>
        </authorList>
    </citation>
    <scope>NUCLEOTIDE SEQUENCE</scope>
    <source>
        <strain evidence="7">CGMCC 1.15371</strain>
    </source>
</reference>
<comment type="caution">
    <text evidence="7">The sequence shown here is derived from an EMBL/GenBank/DDBJ whole genome shotgun (WGS) entry which is preliminary data.</text>
</comment>
<dbReference type="Pfam" id="PF13382">
    <property type="entry name" value="Adenine_deam_C"/>
    <property type="match status" value="1"/>
</dbReference>